<evidence type="ECO:0000313" key="1">
    <source>
        <dbReference type="EMBL" id="GGJ42776.1"/>
    </source>
</evidence>
<accession>A0A917NZ48</accession>
<dbReference type="EMBL" id="BMKW01000024">
    <property type="protein sequence ID" value="GGJ42776.1"/>
    <property type="molecule type" value="Genomic_DNA"/>
</dbReference>
<comment type="caution">
    <text evidence="1">The sequence shown here is derived from an EMBL/GenBank/DDBJ whole genome shotgun (WGS) entry which is preliminary data.</text>
</comment>
<organism evidence="1 2">
    <name type="scientific">Neoroseomonas lacus</name>
    <dbReference type="NCBI Taxonomy" id="287609"/>
    <lineage>
        <taxon>Bacteria</taxon>
        <taxon>Pseudomonadati</taxon>
        <taxon>Pseudomonadota</taxon>
        <taxon>Alphaproteobacteria</taxon>
        <taxon>Acetobacterales</taxon>
        <taxon>Acetobacteraceae</taxon>
        <taxon>Neoroseomonas</taxon>
    </lineage>
</organism>
<dbReference type="AlphaFoldDB" id="A0A917NZ48"/>
<evidence type="ECO:0000313" key="2">
    <source>
        <dbReference type="Proteomes" id="UP000661507"/>
    </source>
</evidence>
<gene>
    <name evidence="1" type="ORF">GCM10011320_57980</name>
</gene>
<name>A0A917NZ48_9PROT</name>
<keyword evidence="2" id="KW-1185">Reference proteome</keyword>
<proteinExistence type="predicted"/>
<dbReference type="Proteomes" id="UP000661507">
    <property type="component" value="Unassembled WGS sequence"/>
</dbReference>
<reference evidence="1" key="2">
    <citation type="submission" date="2020-09" db="EMBL/GenBank/DDBJ databases">
        <authorList>
            <person name="Sun Q."/>
            <person name="Zhou Y."/>
        </authorList>
    </citation>
    <scope>NUCLEOTIDE SEQUENCE</scope>
    <source>
        <strain evidence="1">CGMCC 1.3617</strain>
    </source>
</reference>
<protein>
    <submittedName>
        <fullName evidence="1">Uncharacterized protein</fullName>
    </submittedName>
</protein>
<sequence length="53" mass="6048">MEGSWGPGHNDKRGKLYRITLFEDQGALLGTYLARGDANKVLQKLAYEPEPRW</sequence>
<reference evidence="1" key="1">
    <citation type="journal article" date="2014" name="Int. J. Syst. Evol. Microbiol.">
        <title>Complete genome sequence of Corynebacterium casei LMG S-19264T (=DSM 44701T), isolated from a smear-ripened cheese.</title>
        <authorList>
            <consortium name="US DOE Joint Genome Institute (JGI-PGF)"/>
            <person name="Walter F."/>
            <person name="Albersmeier A."/>
            <person name="Kalinowski J."/>
            <person name="Ruckert C."/>
        </authorList>
    </citation>
    <scope>NUCLEOTIDE SEQUENCE</scope>
    <source>
        <strain evidence="1">CGMCC 1.3617</strain>
    </source>
</reference>